<proteinExistence type="predicted"/>
<evidence type="ECO:0000313" key="3">
    <source>
        <dbReference type="Proteomes" id="UP000494363"/>
    </source>
</evidence>
<sequence>MADVAGRKPGMSSNERASPPMLASPFSDRLQAPPQAEWHDLARGARGSKAASHMRNAQAPGRCSARGVAGTAWVTYA</sequence>
<protein>
    <submittedName>
        <fullName evidence="2">Uncharacterized protein</fullName>
    </submittedName>
</protein>
<keyword evidence="3" id="KW-1185">Reference proteome</keyword>
<dbReference type="AlphaFoldDB" id="A0A6J5DE92"/>
<evidence type="ECO:0000256" key="1">
    <source>
        <dbReference type="SAM" id="MobiDB-lite"/>
    </source>
</evidence>
<gene>
    <name evidence="2" type="ORF">LMG29542_01462</name>
</gene>
<organism evidence="2 3">
    <name type="scientific">Paraburkholderia humisilvae</name>
    <dbReference type="NCBI Taxonomy" id="627669"/>
    <lineage>
        <taxon>Bacteria</taxon>
        <taxon>Pseudomonadati</taxon>
        <taxon>Pseudomonadota</taxon>
        <taxon>Betaproteobacteria</taxon>
        <taxon>Burkholderiales</taxon>
        <taxon>Burkholderiaceae</taxon>
        <taxon>Paraburkholderia</taxon>
    </lineage>
</organism>
<feature type="region of interest" description="Disordered" evidence="1">
    <location>
        <begin position="1"/>
        <end position="64"/>
    </location>
</feature>
<dbReference type="EMBL" id="CADIKH010000005">
    <property type="protein sequence ID" value="CAB3751295.1"/>
    <property type="molecule type" value="Genomic_DNA"/>
</dbReference>
<dbReference type="Proteomes" id="UP000494363">
    <property type="component" value="Unassembled WGS sequence"/>
</dbReference>
<name>A0A6J5DE92_9BURK</name>
<evidence type="ECO:0000313" key="2">
    <source>
        <dbReference type="EMBL" id="CAB3751295.1"/>
    </source>
</evidence>
<accession>A0A6J5DE92</accession>
<reference evidence="2 3" key="1">
    <citation type="submission" date="2020-04" db="EMBL/GenBank/DDBJ databases">
        <authorList>
            <person name="De Canck E."/>
        </authorList>
    </citation>
    <scope>NUCLEOTIDE SEQUENCE [LARGE SCALE GENOMIC DNA]</scope>
    <source>
        <strain evidence="2 3">LMG 29542</strain>
    </source>
</reference>